<reference evidence="2 3" key="1">
    <citation type="journal article" date="2015" name="Microbiology (Mosc.)">
        <title>Genomics of the Weissella cibaria species with an examination of its metabolic traits.</title>
        <authorList>
            <person name="Lynch K.M."/>
            <person name="Lucid A."/>
            <person name="Arendt E.K."/>
            <person name="Sleator R.D."/>
            <person name="Lucey B."/>
            <person name="Coffey A."/>
        </authorList>
    </citation>
    <scope>NUCLEOTIDE SEQUENCE [LARGE SCALE GENOMIC DNA]</scope>
    <source>
        <strain evidence="2 3">AB3b</strain>
    </source>
</reference>
<dbReference type="PATRIC" id="fig|137591.24.peg.1019"/>
<dbReference type="AlphaFoldDB" id="A0A0D1LXX6"/>
<evidence type="ECO:0000259" key="1">
    <source>
        <dbReference type="PROSITE" id="PS51186"/>
    </source>
</evidence>
<proteinExistence type="predicted"/>
<dbReference type="InterPro" id="IPR016181">
    <property type="entry name" value="Acyl_CoA_acyltransferase"/>
</dbReference>
<dbReference type="InterPro" id="IPR000182">
    <property type="entry name" value="GNAT_dom"/>
</dbReference>
<dbReference type="GO" id="GO:0016747">
    <property type="term" value="F:acyltransferase activity, transferring groups other than amino-acyl groups"/>
    <property type="evidence" value="ECO:0007669"/>
    <property type="project" value="InterPro"/>
</dbReference>
<comment type="caution">
    <text evidence="2">The sequence shown here is derived from an EMBL/GenBank/DDBJ whole genome shotgun (WGS) entry which is preliminary data.</text>
</comment>
<dbReference type="Pfam" id="PF00583">
    <property type="entry name" value="Acetyltransf_1"/>
    <property type="match status" value="1"/>
</dbReference>
<evidence type="ECO:0000313" key="2">
    <source>
        <dbReference type="EMBL" id="KIU24780.1"/>
    </source>
</evidence>
<dbReference type="Gene3D" id="3.40.630.30">
    <property type="match status" value="1"/>
</dbReference>
<dbReference type="RefSeq" id="WP_043941125.1">
    <property type="nucleotide sequence ID" value="NZ_JWHT01000026.1"/>
</dbReference>
<dbReference type="Proteomes" id="UP000032289">
    <property type="component" value="Unassembled WGS sequence"/>
</dbReference>
<organism evidence="2 3">
    <name type="scientific">Weissella cibaria</name>
    <dbReference type="NCBI Taxonomy" id="137591"/>
    <lineage>
        <taxon>Bacteria</taxon>
        <taxon>Bacillati</taxon>
        <taxon>Bacillota</taxon>
        <taxon>Bacilli</taxon>
        <taxon>Lactobacillales</taxon>
        <taxon>Lactobacillaceae</taxon>
        <taxon>Weissella</taxon>
    </lineage>
</organism>
<gene>
    <name evidence="2" type="ORF">ab3b_01041</name>
</gene>
<accession>A0A0D1LXX6</accession>
<dbReference type="PROSITE" id="PS51186">
    <property type="entry name" value="GNAT"/>
    <property type="match status" value="1"/>
</dbReference>
<name>A0A0D1LXX6_9LACO</name>
<evidence type="ECO:0000313" key="3">
    <source>
        <dbReference type="Proteomes" id="UP000032289"/>
    </source>
</evidence>
<feature type="domain" description="N-acetyltransferase" evidence="1">
    <location>
        <begin position="1"/>
        <end position="131"/>
    </location>
</feature>
<dbReference type="SUPFAM" id="SSF55729">
    <property type="entry name" value="Acyl-CoA N-acyltransferases (Nat)"/>
    <property type="match status" value="1"/>
</dbReference>
<dbReference type="EMBL" id="JWHT01000026">
    <property type="protein sequence ID" value="KIU24780.1"/>
    <property type="molecule type" value="Genomic_DNA"/>
</dbReference>
<sequence length="131" mass="14325">MELKETTVTELHAHLNRILGREITTQDADIAVAVLNDQKIPVGGIIAEFMGAEVHIKQLVLSEGLQAVGVDAALLREVFMRSGQRGAKVATAYADNEAVQAFYEANGFTVFGELADVPVMGRTRVYLQRRL</sequence>
<protein>
    <recommendedName>
        <fullName evidence="1">N-acetyltransferase domain-containing protein</fullName>
    </recommendedName>
</protein>